<dbReference type="Proteomes" id="UP001633002">
    <property type="component" value="Unassembled WGS sequence"/>
</dbReference>
<sequence>MESRGKERIDGDRIGDSQMANLEAGRTSAEAGGAGTSTPRVPENNRYGRMPTPEELNVGLKSGKQEVFDKLASSGVHPVERTPESGKRPTQLVISESDDSDRCRDETSESFRGKGGTFWLQNG</sequence>
<gene>
    <name evidence="2" type="ORF">R1sor_026377</name>
</gene>
<organism evidence="2 3">
    <name type="scientific">Riccia sorocarpa</name>
    <dbReference type="NCBI Taxonomy" id="122646"/>
    <lineage>
        <taxon>Eukaryota</taxon>
        <taxon>Viridiplantae</taxon>
        <taxon>Streptophyta</taxon>
        <taxon>Embryophyta</taxon>
        <taxon>Marchantiophyta</taxon>
        <taxon>Marchantiopsida</taxon>
        <taxon>Marchantiidae</taxon>
        <taxon>Marchantiales</taxon>
        <taxon>Ricciaceae</taxon>
        <taxon>Riccia</taxon>
    </lineage>
</organism>
<evidence type="ECO:0000313" key="3">
    <source>
        <dbReference type="Proteomes" id="UP001633002"/>
    </source>
</evidence>
<feature type="region of interest" description="Disordered" evidence="1">
    <location>
        <begin position="1"/>
        <end position="123"/>
    </location>
</feature>
<comment type="caution">
    <text evidence="2">The sequence shown here is derived from an EMBL/GenBank/DDBJ whole genome shotgun (WGS) entry which is preliminary data.</text>
</comment>
<proteinExistence type="predicted"/>
<protein>
    <submittedName>
        <fullName evidence="2">Uncharacterized protein</fullName>
    </submittedName>
</protein>
<accession>A0ABD3GGV9</accession>
<dbReference type="AlphaFoldDB" id="A0ABD3GGV9"/>
<feature type="compositionally biased region" description="Basic and acidic residues" evidence="1">
    <location>
        <begin position="78"/>
        <end position="87"/>
    </location>
</feature>
<keyword evidence="3" id="KW-1185">Reference proteome</keyword>
<reference evidence="2 3" key="1">
    <citation type="submission" date="2024-09" db="EMBL/GenBank/DDBJ databases">
        <title>Chromosome-scale assembly of Riccia sorocarpa.</title>
        <authorList>
            <person name="Paukszto L."/>
        </authorList>
    </citation>
    <scope>NUCLEOTIDE SEQUENCE [LARGE SCALE GENOMIC DNA]</scope>
    <source>
        <strain evidence="2">LP-2024</strain>
        <tissue evidence="2">Aerial parts of the thallus</tissue>
    </source>
</reference>
<feature type="compositionally biased region" description="Basic and acidic residues" evidence="1">
    <location>
        <begin position="1"/>
        <end position="15"/>
    </location>
</feature>
<dbReference type="EMBL" id="JBJQOH010000008">
    <property type="protein sequence ID" value="KAL3676429.1"/>
    <property type="molecule type" value="Genomic_DNA"/>
</dbReference>
<name>A0ABD3GGV9_9MARC</name>
<evidence type="ECO:0000256" key="1">
    <source>
        <dbReference type="SAM" id="MobiDB-lite"/>
    </source>
</evidence>
<evidence type="ECO:0000313" key="2">
    <source>
        <dbReference type="EMBL" id="KAL3676429.1"/>
    </source>
</evidence>
<feature type="compositionally biased region" description="Basic and acidic residues" evidence="1">
    <location>
        <begin position="100"/>
        <end position="112"/>
    </location>
</feature>